<keyword evidence="2" id="KW-1185">Reference proteome</keyword>
<comment type="caution">
    <text evidence="1">The sequence shown here is derived from an EMBL/GenBank/DDBJ whole genome shotgun (WGS) entry which is preliminary data.</text>
</comment>
<proteinExistence type="predicted"/>
<dbReference type="EMBL" id="JALJOV010000372">
    <property type="protein sequence ID" value="KAK9864288.1"/>
    <property type="molecule type" value="Genomic_DNA"/>
</dbReference>
<evidence type="ECO:0000313" key="1">
    <source>
        <dbReference type="EMBL" id="KAK9864288.1"/>
    </source>
</evidence>
<dbReference type="Proteomes" id="UP001485043">
    <property type="component" value="Unassembled WGS sequence"/>
</dbReference>
<name>A0AAW1T5V5_9CHLO</name>
<reference evidence="1 2" key="1">
    <citation type="journal article" date="2024" name="Nat. Commun.">
        <title>Phylogenomics reveals the evolutionary origins of lichenization in chlorophyte algae.</title>
        <authorList>
            <person name="Puginier C."/>
            <person name="Libourel C."/>
            <person name="Otte J."/>
            <person name="Skaloud P."/>
            <person name="Haon M."/>
            <person name="Grisel S."/>
            <person name="Petersen M."/>
            <person name="Berrin J.G."/>
            <person name="Delaux P.M."/>
            <person name="Dal Grande F."/>
            <person name="Keller J."/>
        </authorList>
    </citation>
    <scope>NUCLEOTIDE SEQUENCE [LARGE SCALE GENOMIC DNA]</scope>
    <source>
        <strain evidence="1 2">SAG 2523</strain>
    </source>
</reference>
<accession>A0AAW1T5V5</accession>
<gene>
    <name evidence="1" type="ORF">WJX84_009076</name>
</gene>
<protein>
    <submittedName>
        <fullName evidence="1">Uncharacterized protein</fullName>
    </submittedName>
</protein>
<organism evidence="1 2">
    <name type="scientific">Apatococcus fuscideae</name>
    <dbReference type="NCBI Taxonomy" id="2026836"/>
    <lineage>
        <taxon>Eukaryota</taxon>
        <taxon>Viridiplantae</taxon>
        <taxon>Chlorophyta</taxon>
        <taxon>core chlorophytes</taxon>
        <taxon>Trebouxiophyceae</taxon>
        <taxon>Chlorellales</taxon>
        <taxon>Chlorellaceae</taxon>
        <taxon>Apatococcus</taxon>
    </lineage>
</organism>
<evidence type="ECO:0000313" key="2">
    <source>
        <dbReference type="Proteomes" id="UP001485043"/>
    </source>
</evidence>
<dbReference type="AlphaFoldDB" id="A0AAW1T5V5"/>
<sequence>MKGATRGSLVRNVNACQRHIQPPVESYRLEAAPCLSETGRLSSGPSALKGASVMAQIEACSDSQQGRLCFE</sequence>